<protein>
    <recommendedName>
        <fullName evidence="2">N-acetylmuramoyl-L-alanine amidase</fullName>
        <ecNumber evidence="2">3.5.1.28</ecNumber>
    </recommendedName>
</protein>
<dbReference type="InterPro" id="IPR051206">
    <property type="entry name" value="NAMLAA_amidase_2"/>
</dbReference>
<dbReference type="OrthoDB" id="9794842at2"/>
<evidence type="ECO:0000313" key="6">
    <source>
        <dbReference type="EMBL" id="RDC54399.1"/>
    </source>
</evidence>
<dbReference type="SMART" id="SM00644">
    <property type="entry name" value="Ami_2"/>
    <property type="match status" value="1"/>
</dbReference>
<dbReference type="PANTHER" id="PTHR30417:SF1">
    <property type="entry name" value="N-ACETYLMURAMOYL-L-ALANINE AMIDASE AMID"/>
    <property type="match status" value="1"/>
</dbReference>
<keyword evidence="7" id="KW-1185">Reference proteome</keyword>
<sequence>MQIKNHLLIKDDGTPVSYKPTPNKSGKFTPQYLVMHYTAATTAASAISWFSQSKAQASAHLLIDRNGAVTQFAPFNVITWHAGKSSWMGLVGLNQYSIGIELVNGGRLAKAGDKYICPVDQRVIPADQVVIAAHKNDGIQSPWQEYSEAQLEASIEIAALLVKTYGLKDVVGHEDISPIRKSDPGPAFPMLSFRSKAMGRNDDSVGELKNTVALNIRSGPGATFPLLCDALPKGTKMVVLKTEGTWSFVEVLNTVHGIMDLEGWVSTKYLAPV</sequence>
<dbReference type="InterPro" id="IPR002502">
    <property type="entry name" value="Amidase_domain"/>
</dbReference>
<dbReference type="Proteomes" id="UP000253961">
    <property type="component" value="Unassembled WGS sequence"/>
</dbReference>
<dbReference type="SUPFAM" id="SSF55846">
    <property type="entry name" value="N-acetylmuramoyl-L-alanine amidase-like"/>
    <property type="match status" value="1"/>
</dbReference>
<evidence type="ECO:0000313" key="7">
    <source>
        <dbReference type="Proteomes" id="UP000253961"/>
    </source>
</evidence>
<evidence type="ECO:0000259" key="5">
    <source>
        <dbReference type="SMART" id="SM00644"/>
    </source>
</evidence>
<organism evidence="6 7">
    <name type="scientific">Pedobacter chinensis</name>
    <dbReference type="NCBI Taxonomy" id="2282421"/>
    <lineage>
        <taxon>Bacteria</taxon>
        <taxon>Pseudomonadati</taxon>
        <taxon>Bacteroidota</taxon>
        <taxon>Sphingobacteriia</taxon>
        <taxon>Sphingobacteriales</taxon>
        <taxon>Sphingobacteriaceae</taxon>
        <taxon>Pedobacter</taxon>
    </lineage>
</organism>
<dbReference type="Gene3D" id="2.30.30.40">
    <property type="entry name" value="SH3 Domains"/>
    <property type="match status" value="1"/>
</dbReference>
<dbReference type="GO" id="GO:0071555">
    <property type="term" value="P:cell wall organization"/>
    <property type="evidence" value="ECO:0007669"/>
    <property type="project" value="UniProtKB-KW"/>
</dbReference>
<evidence type="ECO:0000256" key="2">
    <source>
        <dbReference type="ARBA" id="ARBA00011901"/>
    </source>
</evidence>
<reference evidence="6 7" key="1">
    <citation type="submission" date="2018-07" db="EMBL/GenBank/DDBJ databases">
        <title>Pedobacter sp. nov., isolated from soil.</title>
        <authorList>
            <person name="Zhou L.Y."/>
            <person name="Du Z.J."/>
        </authorList>
    </citation>
    <scope>NUCLEOTIDE SEQUENCE [LARGE SCALE GENOMIC DNA]</scope>
    <source>
        <strain evidence="6 7">JDX94</strain>
    </source>
</reference>
<dbReference type="RefSeq" id="WP_115404825.1">
    <property type="nucleotide sequence ID" value="NZ_QPKV01000014.1"/>
</dbReference>
<dbReference type="CDD" id="cd06583">
    <property type="entry name" value="PGRP"/>
    <property type="match status" value="1"/>
</dbReference>
<proteinExistence type="predicted"/>
<dbReference type="GO" id="GO:0009253">
    <property type="term" value="P:peptidoglycan catabolic process"/>
    <property type="evidence" value="ECO:0007669"/>
    <property type="project" value="InterPro"/>
</dbReference>
<dbReference type="GO" id="GO:0008745">
    <property type="term" value="F:N-acetylmuramoyl-L-alanine amidase activity"/>
    <property type="evidence" value="ECO:0007669"/>
    <property type="project" value="UniProtKB-EC"/>
</dbReference>
<evidence type="ECO:0000256" key="1">
    <source>
        <dbReference type="ARBA" id="ARBA00001561"/>
    </source>
</evidence>
<keyword evidence="3" id="KW-0378">Hydrolase</keyword>
<dbReference type="PANTHER" id="PTHR30417">
    <property type="entry name" value="N-ACETYLMURAMOYL-L-ALANINE AMIDASE AMID"/>
    <property type="match status" value="1"/>
</dbReference>
<name>A0A369PUK8_9SPHI</name>
<dbReference type="EMBL" id="QPKV01000014">
    <property type="protein sequence ID" value="RDC54399.1"/>
    <property type="molecule type" value="Genomic_DNA"/>
</dbReference>
<dbReference type="EC" id="3.5.1.28" evidence="2"/>
<keyword evidence="4" id="KW-0961">Cell wall biogenesis/degradation</keyword>
<dbReference type="Pfam" id="PF01510">
    <property type="entry name" value="Amidase_2"/>
    <property type="match status" value="1"/>
</dbReference>
<accession>A0A369PUK8</accession>
<dbReference type="AlphaFoldDB" id="A0A369PUK8"/>
<feature type="domain" description="N-acetylmuramoyl-L-alanine amidase" evidence="5">
    <location>
        <begin position="17"/>
        <end position="185"/>
    </location>
</feature>
<evidence type="ECO:0000256" key="4">
    <source>
        <dbReference type="ARBA" id="ARBA00023316"/>
    </source>
</evidence>
<comment type="caution">
    <text evidence="6">The sequence shown here is derived from an EMBL/GenBank/DDBJ whole genome shotgun (WGS) entry which is preliminary data.</text>
</comment>
<dbReference type="GO" id="GO:0009254">
    <property type="term" value="P:peptidoglycan turnover"/>
    <property type="evidence" value="ECO:0007669"/>
    <property type="project" value="TreeGrafter"/>
</dbReference>
<comment type="catalytic activity">
    <reaction evidence="1">
        <text>Hydrolyzes the link between N-acetylmuramoyl residues and L-amino acid residues in certain cell-wall glycopeptides.</text>
        <dbReference type="EC" id="3.5.1.28"/>
    </reaction>
</comment>
<gene>
    <name evidence="6" type="ORF">DU508_22020</name>
</gene>
<dbReference type="InterPro" id="IPR036505">
    <property type="entry name" value="Amidase/PGRP_sf"/>
</dbReference>
<evidence type="ECO:0000256" key="3">
    <source>
        <dbReference type="ARBA" id="ARBA00022801"/>
    </source>
</evidence>
<dbReference type="Gene3D" id="3.40.80.10">
    <property type="entry name" value="Peptidoglycan recognition protein-like"/>
    <property type="match status" value="1"/>
</dbReference>